<reference evidence="1 2" key="1">
    <citation type="journal article" date="2014" name="Int. J. Syst. Evol. Microbiol.">
        <title>Complete genome sequence of Corynebacterium casei LMG S-19264T (=DSM 44701T), isolated from a smear-ripened cheese.</title>
        <authorList>
            <consortium name="US DOE Joint Genome Institute (JGI-PGF)"/>
            <person name="Walter F."/>
            <person name="Albersmeier A."/>
            <person name="Kalinowski J."/>
            <person name="Ruckert C."/>
        </authorList>
    </citation>
    <scope>NUCLEOTIDE SEQUENCE [LARGE SCALE GENOMIC DNA]</scope>
    <source>
        <strain evidence="1 2">CGMCC 1.15896</strain>
    </source>
</reference>
<evidence type="ECO:0000313" key="1">
    <source>
        <dbReference type="EMBL" id="GGA57645.1"/>
    </source>
</evidence>
<accession>A0A916RIS7</accession>
<name>A0A916RIS7_9HYPH</name>
<comment type="caution">
    <text evidence="1">The sequence shown here is derived from an EMBL/GenBank/DDBJ whole genome shotgun (WGS) entry which is preliminary data.</text>
</comment>
<evidence type="ECO:0000313" key="2">
    <source>
        <dbReference type="Proteomes" id="UP000596977"/>
    </source>
</evidence>
<keyword evidence="2" id="KW-1185">Reference proteome</keyword>
<dbReference type="Proteomes" id="UP000596977">
    <property type="component" value="Unassembled WGS sequence"/>
</dbReference>
<dbReference type="AlphaFoldDB" id="A0A916RIS7"/>
<protein>
    <submittedName>
        <fullName evidence="1">Uncharacterized protein</fullName>
    </submittedName>
</protein>
<gene>
    <name evidence="1" type="ORF">GCM10011499_29820</name>
</gene>
<proteinExistence type="predicted"/>
<sequence length="87" mass="9655">MDLVLMVVLTGASRDVLPGAVQGFRETLNDLQVLVSERFYPWQFARPGAKPIPEIVFRFPARLEALQREPDLSGGQVGPVYSSQRAV</sequence>
<organism evidence="1 2">
    <name type="scientific">Pelagibacterium lentulum</name>
    <dbReference type="NCBI Taxonomy" id="2029865"/>
    <lineage>
        <taxon>Bacteria</taxon>
        <taxon>Pseudomonadati</taxon>
        <taxon>Pseudomonadota</taxon>
        <taxon>Alphaproteobacteria</taxon>
        <taxon>Hyphomicrobiales</taxon>
        <taxon>Devosiaceae</taxon>
        <taxon>Pelagibacterium</taxon>
    </lineage>
</organism>
<dbReference type="EMBL" id="BMKB01000005">
    <property type="protein sequence ID" value="GGA57645.1"/>
    <property type="molecule type" value="Genomic_DNA"/>
</dbReference>